<gene>
    <name evidence="1" type="ORF">U8465_04980</name>
</gene>
<keyword evidence="2" id="KW-1185">Reference proteome</keyword>
<sequence length="191" mass="21265">MSYFSVIRWIDAHDYCLGRSIPALRRTDSTLTWSAPSQQREASCGEGPRHVCRQHEAFELEVRELDVQKTIFSSDNLPSDLNDKARFNLWRDIYAATIGSLEFGTSEHSPFQATIEALPIGAISYAKTVGTVNHVIRTPQNLRANTHDSYSLIITEAAACGHLSWQRTRSSRRGLLSRRGRAAPVPANAPG</sequence>
<accession>A0ACC6MT21</accession>
<protein>
    <submittedName>
        <fullName evidence="1">Uncharacterized protein</fullName>
    </submittedName>
</protein>
<organism evidence="1 2">
    <name type="scientific">Rhizobium mulingense</name>
    <dbReference type="NCBI Taxonomy" id="3031128"/>
    <lineage>
        <taxon>Bacteria</taxon>
        <taxon>Pseudomonadati</taxon>
        <taxon>Pseudomonadota</taxon>
        <taxon>Alphaproteobacteria</taxon>
        <taxon>Hyphomicrobiales</taxon>
        <taxon>Rhizobiaceae</taxon>
        <taxon>Rhizobium/Agrobacterium group</taxon>
        <taxon>Rhizobium</taxon>
    </lineage>
</organism>
<evidence type="ECO:0000313" key="2">
    <source>
        <dbReference type="Proteomes" id="UP001304050"/>
    </source>
</evidence>
<dbReference type="EMBL" id="JAYESG010000002">
    <property type="protein sequence ID" value="MEA3516499.1"/>
    <property type="molecule type" value="Genomic_DNA"/>
</dbReference>
<dbReference type="Proteomes" id="UP001304050">
    <property type="component" value="Unassembled WGS sequence"/>
</dbReference>
<reference evidence="1" key="1">
    <citation type="submission" date="2023-12" db="EMBL/GenBank/DDBJ databases">
        <title>Diversity of Rhizobium in root nodule of phaseolus vulgaris.</title>
        <authorList>
            <person name="Wang H."/>
        </authorList>
    </citation>
    <scope>NUCLEOTIDE SEQUENCE</scope>
    <source>
        <strain evidence="1">MJ31</strain>
    </source>
</reference>
<name>A0ACC6MT21_9HYPH</name>
<comment type="caution">
    <text evidence="1">The sequence shown here is derived from an EMBL/GenBank/DDBJ whole genome shotgun (WGS) entry which is preliminary data.</text>
</comment>
<proteinExistence type="predicted"/>
<evidence type="ECO:0000313" key="1">
    <source>
        <dbReference type="EMBL" id="MEA3516499.1"/>
    </source>
</evidence>